<keyword evidence="4" id="KW-1133">Transmembrane helix</keyword>
<keyword evidence="5" id="KW-0472">Membrane</keyword>
<keyword evidence="2" id="KW-0812">Transmembrane</keyword>
<evidence type="ECO:0000313" key="8">
    <source>
        <dbReference type="Proteomes" id="UP001327560"/>
    </source>
</evidence>
<dbReference type="PANTHER" id="PTHR48063">
    <property type="entry name" value="LRR RECEPTOR-LIKE KINASE"/>
    <property type="match status" value="1"/>
</dbReference>
<dbReference type="InterPro" id="IPR032675">
    <property type="entry name" value="LRR_dom_sf"/>
</dbReference>
<comment type="subcellular location">
    <subcellularLocation>
        <location evidence="1">Membrane</location>
        <topology evidence="1">Single-pass type I membrane protein</topology>
    </subcellularLocation>
</comment>
<evidence type="ECO:0000313" key="7">
    <source>
        <dbReference type="EMBL" id="WOK97551.1"/>
    </source>
</evidence>
<evidence type="ECO:0000256" key="1">
    <source>
        <dbReference type="ARBA" id="ARBA00004479"/>
    </source>
</evidence>
<sequence>MSLEELNLSETTLNGSLPDWLGNMKNLKHLDISYNLLFGSLRASLGGLLLLEYFDISGNHLNGTMEEGIFKQLKGLVGLYLGGNSLILSEVHFANLSSLKHLDVYNNTLIFNESYYDWVSPFQLESLYMSFCKILPKPQFPKWLGTQ</sequence>
<evidence type="ECO:0000256" key="6">
    <source>
        <dbReference type="ARBA" id="ARBA00023180"/>
    </source>
</evidence>
<dbReference type="SUPFAM" id="SSF52047">
    <property type="entry name" value="RNI-like"/>
    <property type="match status" value="1"/>
</dbReference>
<accession>A0AAQ3JWZ2</accession>
<protein>
    <submittedName>
        <fullName evidence="7">LRR receptor-like serine/threonine-protein kinase GSO1</fullName>
    </submittedName>
</protein>
<dbReference type="Pfam" id="PF13855">
    <property type="entry name" value="LRR_8"/>
    <property type="match status" value="1"/>
</dbReference>
<keyword evidence="8" id="KW-1185">Reference proteome</keyword>
<keyword evidence="7" id="KW-0675">Receptor</keyword>
<name>A0AAQ3JWZ2_9LILI</name>
<dbReference type="GO" id="GO:0016301">
    <property type="term" value="F:kinase activity"/>
    <property type="evidence" value="ECO:0007669"/>
    <property type="project" value="UniProtKB-KW"/>
</dbReference>
<evidence type="ECO:0000256" key="4">
    <source>
        <dbReference type="ARBA" id="ARBA00022989"/>
    </source>
</evidence>
<evidence type="ECO:0000256" key="5">
    <source>
        <dbReference type="ARBA" id="ARBA00023136"/>
    </source>
</evidence>
<dbReference type="GO" id="GO:0016020">
    <property type="term" value="C:membrane"/>
    <property type="evidence" value="ECO:0007669"/>
    <property type="project" value="UniProtKB-SubCell"/>
</dbReference>
<dbReference type="InterPro" id="IPR046956">
    <property type="entry name" value="RLP23-like"/>
</dbReference>
<dbReference type="EMBL" id="CP136891">
    <property type="protein sequence ID" value="WOK97551.1"/>
    <property type="molecule type" value="Genomic_DNA"/>
</dbReference>
<keyword evidence="7" id="KW-0808">Transferase</keyword>
<dbReference type="AlphaFoldDB" id="A0AAQ3JWZ2"/>
<proteinExistence type="predicted"/>
<gene>
    <name evidence="7" type="ORF">Cni_G06259</name>
</gene>
<evidence type="ECO:0000256" key="3">
    <source>
        <dbReference type="ARBA" id="ARBA00022729"/>
    </source>
</evidence>
<dbReference type="InterPro" id="IPR001611">
    <property type="entry name" value="Leu-rich_rpt"/>
</dbReference>
<dbReference type="Gene3D" id="3.80.10.10">
    <property type="entry name" value="Ribonuclease Inhibitor"/>
    <property type="match status" value="1"/>
</dbReference>
<keyword evidence="3" id="KW-0732">Signal</keyword>
<dbReference type="PANTHER" id="PTHR48063:SF112">
    <property type="entry name" value="RECEPTOR LIKE PROTEIN 30-LIKE"/>
    <property type="match status" value="1"/>
</dbReference>
<organism evidence="7 8">
    <name type="scientific">Canna indica</name>
    <name type="common">Indian-shot</name>
    <dbReference type="NCBI Taxonomy" id="4628"/>
    <lineage>
        <taxon>Eukaryota</taxon>
        <taxon>Viridiplantae</taxon>
        <taxon>Streptophyta</taxon>
        <taxon>Embryophyta</taxon>
        <taxon>Tracheophyta</taxon>
        <taxon>Spermatophyta</taxon>
        <taxon>Magnoliopsida</taxon>
        <taxon>Liliopsida</taxon>
        <taxon>Zingiberales</taxon>
        <taxon>Cannaceae</taxon>
        <taxon>Canna</taxon>
    </lineage>
</organism>
<keyword evidence="6" id="KW-0325">Glycoprotein</keyword>
<evidence type="ECO:0000256" key="2">
    <source>
        <dbReference type="ARBA" id="ARBA00022692"/>
    </source>
</evidence>
<dbReference type="Proteomes" id="UP001327560">
    <property type="component" value="Chromosome 2"/>
</dbReference>
<keyword evidence="7" id="KW-0418">Kinase</keyword>
<reference evidence="7 8" key="1">
    <citation type="submission" date="2023-10" db="EMBL/GenBank/DDBJ databases">
        <title>Chromosome-scale genome assembly provides insights into flower coloration mechanisms of Canna indica.</title>
        <authorList>
            <person name="Li C."/>
        </authorList>
    </citation>
    <scope>NUCLEOTIDE SEQUENCE [LARGE SCALE GENOMIC DNA]</scope>
    <source>
        <tissue evidence="7">Flower</tissue>
    </source>
</reference>